<accession>A0ABT7KKM6</accession>
<dbReference type="Proteomes" id="UP001172630">
    <property type="component" value="Unassembled WGS sequence"/>
</dbReference>
<dbReference type="RefSeq" id="WP_285882607.1">
    <property type="nucleotide sequence ID" value="NZ_JARFYN010000045.1"/>
</dbReference>
<comment type="caution">
    <text evidence="1">The sequence shown here is derived from an EMBL/GenBank/DDBJ whole genome shotgun (WGS) entry which is preliminary data.</text>
</comment>
<dbReference type="EMBL" id="JARFYN010000045">
    <property type="protein sequence ID" value="MDL2409165.1"/>
    <property type="molecule type" value="Genomic_DNA"/>
</dbReference>
<proteinExistence type="predicted"/>
<organism evidence="1 2">
    <name type="scientific">Rhizobium calliandrae</name>
    <dbReference type="NCBI Taxonomy" id="1312182"/>
    <lineage>
        <taxon>Bacteria</taxon>
        <taxon>Pseudomonadati</taxon>
        <taxon>Pseudomonadota</taxon>
        <taxon>Alphaproteobacteria</taxon>
        <taxon>Hyphomicrobiales</taxon>
        <taxon>Rhizobiaceae</taxon>
        <taxon>Rhizobium/Agrobacterium group</taxon>
        <taxon>Rhizobium</taxon>
    </lineage>
</organism>
<keyword evidence="2" id="KW-1185">Reference proteome</keyword>
<reference evidence="1" key="1">
    <citation type="submission" date="2023-06" db="EMBL/GenBank/DDBJ databases">
        <title>Phylogenetic Diversity of Rhizobium strains.</title>
        <authorList>
            <person name="Moura F.T."/>
            <person name="Helene L.C.F."/>
            <person name="Hungria M."/>
        </authorList>
    </citation>
    <scope>NUCLEOTIDE SEQUENCE</scope>
    <source>
        <strain evidence="1">CCGE524</strain>
    </source>
</reference>
<gene>
    <name evidence="1" type="ORF">PY650_26720</name>
</gene>
<protein>
    <recommendedName>
        <fullName evidence="3">ADP-ribosylglycohydrolase</fullName>
    </recommendedName>
</protein>
<evidence type="ECO:0008006" key="3">
    <source>
        <dbReference type="Google" id="ProtNLM"/>
    </source>
</evidence>
<evidence type="ECO:0000313" key="1">
    <source>
        <dbReference type="EMBL" id="MDL2409165.1"/>
    </source>
</evidence>
<name>A0ABT7KKM6_9HYPH</name>
<sequence>MIGLMGNPDSTYGQVFILLTMLRHHGTFGSQVAIIIGALLDRVWRGAPYHLKLDLIDTAGWCWRAEDPEREALILKLDSLPKDQHVFISTTILEALQHLGALDEGTTQHKAVVRAEIAECLAHQDDPDACSRAFGIYSACMDHPYSEAYAEVFNTLPTSERAQMFTMAARGADSNAFFVVMLITDIAGLSDAAVTGELARFLTPPDKDSFNLSDPIQTFTLAHLAFASGALPLPSTGSTASMQENLTWTAIGEVLYWMNRADFTLEVRQRASASAMTAVMANVSGNAINAMRLIEQAHVEGWTRPAGLPPFNHSAASLMPAVGIKLAKEALDKPETLTGTFKFYDIQERTADLAFALALIGRYSTTADIAYLRNFIADKSLGTSAISAIRGIEERLVAVA</sequence>
<evidence type="ECO:0000313" key="2">
    <source>
        <dbReference type="Proteomes" id="UP001172630"/>
    </source>
</evidence>